<comment type="caution">
    <text evidence="2">The sequence shown here is derived from an EMBL/GenBank/DDBJ whole genome shotgun (WGS) entry which is preliminary data.</text>
</comment>
<evidence type="ECO:0000313" key="2">
    <source>
        <dbReference type="EMBL" id="GJC86410.1"/>
    </source>
</evidence>
<reference evidence="2 3" key="1">
    <citation type="submission" date="2021-07" db="EMBL/GenBank/DDBJ databases">
        <title>Genome data of Colletotrichum spaethianum.</title>
        <authorList>
            <person name="Utami Y.D."/>
            <person name="Hiruma K."/>
        </authorList>
    </citation>
    <scope>NUCLEOTIDE SEQUENCE [LARGE SCALE GENOMIC DNA]</scope>
    <source>
        <strain evidence="2 3">MAFF 242679</strain>
    </source>
</reference>
<name>A0AA37LV13_9PEZI</name>
<feature type="region of interest" description="Disordered" evidence="1">
    <location>
        <begin position="1"/>
        <end position="34"/>
    </location>
</feature>
<proteinExistence type="predicted"/>
<evidence type="ECO:0000313" key="3">
    <source>
        <dbReference type="Proteomes" id="UP001055172"/>
    </source>
</evidence>
<keyword evidence="3" id="KW-1185">Reference proteome</keyword>
<feature type="compositionally biased region" description="Polar residues" evidence="1">
    <location>
        <begin position="1"/>
        <end position="16"/>
    </location>
</feature>
<organism evidence="2 3">
    <name type="scientific">Colletotrichum liriopes</name>
    <dbReference type="NCBI Taxonomy" id="708192"/>
    <lineage>
        <taxon>Eukaryota</taxon>
        <taxon>Fungi</taxon>
        <taxon>Dikarya</taxon>
        <taxon>Ascomycota</taxon>
        <taxon>Pezizomycotina</taxon>
        <taxon>Sordariomycetes</taxon>
        <taxon>Hypocreomycetidae</taxon>
        <taxon>Glomerellales</taxon>
        <taxon>Glomerellaceae</taxon>
        <taxon>Colletotrichum</taxon>
        <taxon>Colletotrichum spaethianum species complex</taxon>
    </lineage>
</organism>
<accession>A0AA37LV13</accession>
<protein>
    <submittedName>
        <fullName evidence="2">Uncharacterized protein</fullName>
    </submittedName>
</protein>
<dbReference type="AlphaFoldDB" id="A0AA37LV13"/>
<sequence>MTSDAGPMTSNTNNNAGRMGPATPSGGDRVVRSTPSAVKRMRALQRERVAVLDKYKEALRVLTDNDVRMCEIDAELKLLGAGTGAVEEEEEEEEEEDERIVWGR</sequence>
<gene>
    <name evidence="2" type="ORF">ColLi_09248</name>
</gene>
<dbReference type="Proteomes" id="UP001055172">
    <property type="component" value="Unassembled WGS sequence"/>
</dbReference>
<evidence type="ECO:0000256" key="1">
    <source>
        <dbReference type="SAM" id="MobiDB-lite"/>
    </source>
</evidence>
<feature type="compositionally biased region" description="Acidic residues" evidence="1">
    <location>
        <begin position="86"/>
        <end position="98"/>
    </location>
</feature>
<feature type="region of interest" description="Disordered" evidence="1">
    <location>
        <begin position="83"/>
        <end position="104"/>
    </location>
</feature>
<dbReference type="EMBL" id="BPPX01000021">
    <property type="protein sequence ID" value="GJC86410.1"/>
    <property type="molecule type" value="Genomic_DNA"/>
</dbReference>